<evidence type="ECO:0000256" key="8">
    <source>
        <dbReference type="ARBA" id="ARBA00023125"/>
    </source>
</evidence>
<comment type="caution">
    <text evidence="16">The sequence shown here is derived from an EMBL/GenBank/DDBJ whole genome shotgun (WGS) entry which is preliminary data.</text>
</comment>
<evidence type="ECO:0000256" key="11">
    <source>
        <dbReference type="ARBA" id="ARBA00048954"/>
    </source>
</evidence>
<dbReference type="FunFam" id="3.40.50.300:FF:000076">
    <property type="entry name" value="Replicative DNA helicase"/>
    <property type="match status" value="1"/>
</dbReference>
<evidence type="ECO:0000256" key="3">
    <source>
        <dbReference type="ARBA" id="ARBA00022705"/>
    </source>
</evidence>
<dbReference type="InterPro" id="IPR036185">
    <property type="entry name" value="DNA_heli_DnaB-like_N_sf"/>
</dbReference>
<keyword evidence="3 13" id="KW-0235">DNA replication</keyword>
<evidence type="ECO:0000256" key="2">
    <source>
        <dbReference type="ARBA" id="ARBA00022515"/>
    </source>
</evidence>
<gene>
    <name evidence="16" type="primary">dnaB</name>
    <name evidence="16" type="ORF">ENT73_06705</name>
</gene>
<keyword evidence="5 13" id="KW-0378">Hydrolase</keyword>
<dbReference type="GO" id="GO:0016787">
    <property type="term" value="F:hydrolase activity"/>
    <property type="evidence" value="ECO:0007669"/>
    <property type="project" value="UniProtKB-KW"/>
</dbReference>
<evidence type="ECO:0000313" key="16">
    <source>
        <dbReference type="EMBL" id="HGV55750.1"/>
    </source>
</evidence>
<evidence type="ECO:0000256" key="9">
    <source>
        <dbReference type="ARBA" id="ARBA00023235"/>
    </source>
</evidence>
<evidence type="ECO:0000256" key="5">
    <source>
        <dbReference type="ARBA" id="ARBA00022801"/>
    </source>
</evidence>
<dbReference type="PANTHER" id="PTHR30153">
    <property type="entry name" value="REPLICATIVE DNA HELICASE DNAB"/>
    <property type="match status" value="1"/>
</dbReference>
<dbReference type="GO" id="GO:0042802">
    <property type="term" value="F:identical protein binding"/>
    <property type="evidence" value="ECO:0007669"/>
    <property type="project" value="UniProtKB-ARBA"/>
</dbReference>
<reference evidence="16" key="1">
    <citation type="journal article" date="2020" name="mSystems">
        <title>Genome- and Community-Level Interaction Insights into Carbon Utilization and Element Cycling Functions of Hydrothermarchaeota in Hydrothermal Sediment.</title>
        <authorList>
            <person name="Zhou Z."/>
            <person name="Liu Y."/>
            <person name="Xu W."/>
            <person name="Pan J."/>
            <person name="Luo Z.H."/>
            <person name="Li M."/>
        </authorList>
    </citation>
    <scope>NUCLEOTIDE SEQUENCE [LARGE SCALE GENOMIC DNA]</scope>
    <source>
        <strain evidence="16">SpSt-605</strain>
    </source>
</reference>
<dbReference type="Gene3D" id="1.10.860.10">
    <property type="entry name" value="DNAb Helicase, Chain A"/>
    <property type="match status" value="1"/>
</dbReference>
<dbReference type="SMART" id="SM00382">
    <property type="entry name" value="AAA"/>
    <property type="match status" value="1"/>
</dbReference>
<evidence type="ECO:0000256" key="1">
    <source>
        <dbReference type="ARBA" id="ARBA00008428"/>
    </source>
</evidence>
<dbReference type="PROSITE" id="PS51199">
    <property type="entry name" value="SF4_HELICASE"/>
    <property type="match status" value="1"/>
</dbReference>
<dbReference type="EMBL" id="DSZU01000119">
    <property type="protein sequence ID" value="HGV55750.1"/>
    <property type="molecule type" value="Genomic_DNA"/>
</dbReference>
<dbReference type="Pfam" id="PF00772">
    <property type="entry name" value="DnaB"/>
    <property type="match status" value="1"/>
</dbReference>
<keyword evidence="4 13" id="KW-0547">Nucleotide-binding</keyword>
<organism evidence="16">
    <name type="scientific">Caldimicrobium thiodismutans</name>
    <dbReference type="NCBI Taxonomy" id="1653476"/>
    <lineage>
        <taxon>Bacteria</taxon>
        <taxon>Pseudomonadati</taxon>
        <taxon>Thermodesulfobacteriota</taxon>
        <taxon>Thermodesulfobacteria</taxon>
        <taxon>Thermodesulfobacteriales</taxon>
        <taxon>Thermodesulfobacteriaceae</taxon>
        <taxon>Caldimicrobium</taxon>
    </lineage>
</organism>
<dbReference type="FunFam" id="1.10.860.10:FF:000001">
    <property type="entry name" value="Replicative DNA helicase"/>
    <property type="match status" value="1"/>
</dbReference>
<dbReference type="GO" id="GO:0005829">
    <property type="term" value="C:cytosol"/>
    <property type="evidence" value="ECO:0007669"/>
    <property type="project" value="TreeGrafter"/>
</dbReference>
<keyword evidence="8 13" id="KW-0238">DNA-binding</keyword>
<evidence type="ECO:0000256" key="4">
    <source>
        <dbReference type="ARBA" id="ARBA00022741"/>
    </source>
</evidence>
<dbReference type="GO" id="GO:1990077">
    <property type="term" value="C:primosome complex"/>
    <property type="evidence" value="ECO:0007669"/>
    <property type="project" value="UniProtKB-UniRule"/>
</dbReference>
<dbReference type="SUPFAM" id="SSF52540">
    <property type="entry name" value="P-loop containing nucleoside triphosphate hydrolases"/>
    <property type="match status" value="1"/>
</dbReference>
<dbReference type="GO" id="GO:0043139">
    <property type="term" value="F:5'-3' DNA helicase activity"/>
    <property type="evidence" value="ECO:0007669"/>
    <property type="project" value="UniProtKB-EC"/>
</dbReference>
<comment type="catalytic activity">
    <reaction evidence="11 13">
        <text>ATP + H2O = ADP + phosphate + H(+)</text>
        <dbReference type="Rhea" id="RHEA:13065"/>
        <dbReference type="ChEBI" id="CHEBI:15377"/>
        <dbReference type="ChEBI" id="CHEBI:15378"/>
        <dbReference type="ChEBI" id="CHEBI:30616"/>
        <dbReference type="ChEBI" id="CHEBI:43474"/>
        <dbReference type="ChEBI" id="CHEBI:456216"/>
        <dbReference type="EC" id="5.6.2.3"/>
    </reaction>
</comment>
<dbReference type="AlphaFoldDB" id="A0A832LXZ2"/>
<proteinExistence type="inferred from homology"/>
<keyword evidence="9" id="KW-0413">Isomerase</keyword>
<protein>
    <recommendedName>
        <fullName evidence="12 13">Replicative DNA helicase</fullName>
        <ecNumber evidence="12 13">5.6.2.3</ecNumber>
    </recommendedName>
</protein>
<dbReference type="Gene3D" id="3.40.50.300">
    <property type="entry name" value="P-loop containing nucleotide triphosphate hydrolases"/>
    <property type="match status" value="1"/>
</dbReference>
<evidence type="ECO:0000256" key="10">
    <source>
        <dbReference type="ARBA" id="ARBA00044932"/>
    </source>
</evidence>
<evidence type="ECO:0000256" key="6">
    <source>
        <dbReference type="ARBA" id="ARBA00022806"/>
    </source>
</evidence>
<dbReference type="Pfam" id="PF03796">
    <property type="entry name" value="DnaB_C"/>
    <property type="match status" value="1"/>
</dbReference>
<dbReference type="NCBIfam" id="TIGR00665">
    <property type="entry name" value="DnaB"/>
    <property type="match status" value="1"/>
</dbReference>
<accession>A0A832LXZ2</accession>
<comment type="similarity">
    <text evidence="1 13">Belongs to the helicase family. DnaB subfamily.</text>
</comment>
<evidence type="ECO:0000259" key="15">
    <source>
        <dbReference type="PROSITE" id="PS51199"/>
    </source>
</evidence>
<dbReference type="PANTHER" id="PTHR30153:SF2">
    <property type="entry name" value="REPLICATIVE DNA HELICASE"/>
    <property type="match status" value="1"/>
</dbReference>
<evidence type="ECO:0000256" key="12">
    <source>
        <dbReference type="NCBIfam" id="TIGR00665"/>
    </source>
</evidence>
<dbReference type="InterPro" id="IPR007692">
    <property type="entry name" value="DNA_helicase_DnaB"/>
</dbReference>
<dbReference type="CDD" id="cd00984">
    <property type="entry name" value="DnaB_C"/>
    <property type="match status" value="1"/>
</dbReference>
<dbReference type="InterPro" id="IPR007694">
    <property type="entry name" value="DNA_helicase_DnaB-like_C"/>
</dbReference>
<keyword evidence="7 13" id="KW-0067">ATP-binding</keyword>
<dbReference type="InterPro" id="IPR027417">
    <property type="entry name" value="P-loop_NTPase"/>
</dbReference>
<keyword evidence="2 13" id="KW-0639">Primosome</keyword>
<dbReference type="GO" id="GO:0003677">
    <property type="term" value="F:DNA binding"/>
    <property type="evidence" value="ECO:0007669"/>
    <property type="project" value="UniProtKB-UniRule"/>
</dbReference>
<dbReference type="NCBIfam" id="NF004384">
    <property type="entry name" value="PRK05748.1"/>
    <property type="match status" value="1"/>
</dbReference>
<dbReference type="InterPro" id="IPR003593">
    <property type="entry name" value="AAA+_ATPase"/>
</dbReference>
<evidence type="ECO:0000256" key="13">
    <source>
        <dbReference type="RuleBase" id="RU362085"/>
    </source>
</evidence>
<feature type="domain" description="SF4 helicase" evidence="15">
    <location>
        <begin position="196"/>
        <end position="462"/>
    </location>
</feature>
<dbReference type="SUPFAM" id="SSF48024">
    <property type="entry name" value="N-terminal domain of DnaB helicase"/>
    <property type="match status" value="1"/>
</dbReference>
<evidence type="ECO:0000256" key="14">
    <source>
        <dbReference type="SAM" id="MobiDB-lite"/>
    </source>
</evidence>
<evidence type="ECO:0000256" key="7">
    <source>
        <dbReference type="ARBA" id="ARBA00022840"/>
    </source>
</evidence>
<feature type="region of interest" description="Disordered" evidence="14">
    <location>
        <begin position="1"/>
        <end position="24"/>
    </location>
</feature>
<dbReference type="EC" id="5.6.2.3" evidence="12 13"/>
<keyword evidence="6 13" id="KW-0347">Helicase</keyword>
<dbReference type="InterPro" id="IPR016136">
    <property type="entry name" value="DNA_helicase_N/primase_C"/>
</dbReference>
<comment type="function">
    <text evidence="10 13">The main replicative DNA helicase, it participates in initiation and elongation during chromosome replication. Travels ahead of the DNA replisome, separating dsDNA into templates for DNA synthesis. A processive ATP-dependent 5'-3' DNA helicase it has DNA-dependent ATPase activity.</text>
</comment>
<dbReference type="GO" id="GO:0005524">
    <property type="term" value="F:ATP binding"/>
    <property type="evidence" value="ECO:0007669"/>
    <property type="project" value="UniProtKB-UniRule"/>
</dbReference>
<dbReference type="GO" id="GO:0006269">
    <property type="term" value="P:DNA replication, synthesis of primer"/>
    <property type="evidence" value="ECO:0007669"/>
    <property type="project" value="UniProtKB-UniRule"/>
</dbReference>
<name>A0A832LXZ2_9BACT</name>
<dbReference type="InterPro" id="IPR007693">
    <property type="entry name" value="DNA_helicase_DnaB-like_N"/>
</dbReference>
<sequence length="462" mass="52165">MEEGRGRRTKRGKEKGLSSPLPEEFLPPQDLQAERYTLASILIDPSSLIKVIDFLKPEDFYLSSHRLIYQAFLHLFEKDEPIDIVTTYNELEKMGELERVGGAAYLTELASLLPTSAHLVHYAKIVKEKSILREIIRISQELIYRCYYSTEDSQELLNYAEKALFDLAYYGKKETFAPIKEIIKDTIKHLEMLYQKGDLITGIPTGFYELDRLTAGLQRGDLIILAARPGMGKTALALNIACNACKQTNLGAAIFSLEMSKEQLVSRMICAEGKVNFQKFRTGQLDPQDWQRVINGASVLSSLPIYIDDTSGINILEVKAKARKVMKEVPLALIVVDYLQLMKSLERKERREQEISEISAGLKALAKELNVPVLALSQLNRKVEERPDKRPQLADLRESGALEQDADVILFIYRDEVYNKESPEKGIAEIIIGKQRNGPSGVTVKLAYLSSFTSFANLEKNL</sequence>